<feature type="compositionally biased region" description="Acidic residues" evidence="1">
    <location>
        <begin position="122"/>
        <end position="148"/>
    </location>
</feature>
<feature type="domain" description="DUF1980" evidence="3">
    <location>
        <begin position="9"/>
        <end position="102"/>
    </location>
</feature>
<keyword evidence="2" id="KW-1133">Transmembrane helix</keyword>
<dbReference type="InterPro" id="IPR048493">
    <property type="entry name" value="DUF1980_N"/>
</dbReference>
<feature type="compositionally biased region" description="Acidic residues" evidence="1">
    <location>
        <begin position="174"/>
        <end position="199"/>
    </location>
</feature>
<evidence type="ECO:0000256" key="1">
    <source>
        <dbReference type="SAM" id="MobiDB-lite"/>
    </source>
</evidence>
<evidence type="ECO:0000259" key="3">
    <source>
        <dbReference type="Pfam" id="PF09323"/>
    </source>
</evidence>
<keyword evidence="6" id="KW-1185">Reference proteome</keyword>
<dbReference type="Pfam" id="PF09323">
    <property type="entry name" value="DUF1980"/>
    <property type="match status" value="1"/>
</dbReference>
<accession>A0A8J8SHJ1</accession>
<evidence type="ECO:0000256" key="2">
    <source>
        <dbReference type="SAM" id="Phobius"/>
    </source>
</evidence>
<feature type="domain" description="DUF1980" evidence="4">
    <location>
        <begin position="198"/>
        <end position="316"/>
    </location>
</feature>
<gene>
    <name evidence="5" type="ORF">HZI73_17120</name>
</gene>
<dbReference type="RefSeq" id="WP_212694595.1">
    <property type="nucleotide sequence ID" value="NZ_CP058649.1"/>
</dbReference>
<dbReference type="InterPro" id="IPR015402">
    <property type="entry name" value="DUF1980"/>
</dbReference>
<evidence type="ECO:0000259" key="4">
    <source>
        <dbReference type="Pfam" id="PF21537"/>
    </source>
</evidence>
<dbReference type="PANTHER" id="PTHR40047:SF1">
    <property type="entry name" value="UPF0703 PROTEIN YCGQ"/>
    <property type="match status" value="1"/>
</dbReference>
<dbReference type="EMBL" id="CP058649">
    <property type="protein sequence ID" value="QUI23905.1"/>
    <property type="molecule type" value="Genomic_DNA"/>
</dbReference>
<dbReference type="InterPro" id="IPR052955">
    <property type="entry name" value="UPF0703_membrane_permease"/>
</dbReference>
<organism evidence="5 6">
    <name type="scientific">Vallitalea pronyensis</name>
    <dbReference type="NCBI Taxonomy" id="1348613"/>
    <lineage>
        <taxon>Bacteria</taxon>
        <taxon>Bacillati</taxon>
        <taxon>Bacillota</taxon>
        <taxon>Clostridia</taxon>
        <taxon>Lachnospirales</taxon>
        <taxon>Vallitaleaceae</taxon>
        <taxon>Vallitalea</taxon>
    </lineage>
</organism>
<proteinExistence type="predicted"/>
<name>A0A8J8SHJ1_9FIRM</name>
<feature type="region of interest" description="Disordered" evidence="1">
    <location>
        <begin position="122"/>
        <end position="199"/>
    </location>
</feature>
<dbReference type="InterPro" id="IPR048447">
    <property type="entry name" value="DUF1980_C"/>
</dbReference>
<sequence length="316" mass="35830">MGKKLTNSLIYTLLTGIIGWMLYTGKMAYYLHPRMMIYIFIAMIGFFVLALYGWYHVYHAYQHNQRISFQVSIGHIPFLLLFTLIALNPSKITADVLENKGVDLTVPTEKYATTLAEDVNEDTLSDTGDDIDGDINDDVNTDVDEDMNEGTNEAGEEIMNNPDDSASETKDQLDMDPVEESAETTDVNSEEVMEPSEENDPFMETLIALNERTDDYIGKSIAIDGFVYREDFYQENNLVVGRLLISCCAADASVVGLFVDSDEAPNFEKDTWIRVEGTVTIEQMETPYDDEKYEIFMIKDATIKAIEPYSTSYVYY</sequence>
<feature type="transmembrane region" description="Helical" evidence="2">
    <location>
        <begin position="6"/>
        <end position="23"/>
    </location>
</feature>
<dbReference type="PANTHER" id="PTHR40047">
    <property type="entry name" value="UPF0703 PROTEIN YCGQ"/>
    <property type="match status" value="1"/>
</dbReference>
<evidence type="ECO:0000313" key="5">
    <source>
        <dbReference type="EMBL" id="QUI23905.1"/>
    </source>
</evidence>
<dbReference type="Pfam" id="PF21537">
    <property type="entry name" value="DUF1980_C"/>
    <property type="match status" value="1"/>
</dbReference>
<keyword evidence="2" id="KW-0472">Membrane</keyword>
<feature type="transmembrane region" description="Helical" evidence="2">
    <location>
        <begin position="67"/>
        <end position="87"/>
    </location>
</feature>
<dbReference type="AlphaFoldDB" id="A0A8J8SHJ1"/>
<reference evidence="5" key="1">
    <citation type="submission" date="2020-07" db="EMBL/GenBank/DDBJ databases">
        <title>Vallitalea pronyensis genome.</title>
        <authorList>
            <person name="Postec A."/>
        </authorList>
    </citation>
    <scope>NUCLEOTIDE SEQUENCE</scope>
    <source>
        <strain evidence="5">FatNI3</strain>
    </source>
</reference>
<dbReference type="Proteomes" id="UP000683246">
    <property type="component" value="Chromosome"/>
</dbReference>
<dbReference type="KEGG" id="vpy:HZI73_17120"/>
<dbReference type="NCBIfam" id="TIGR03943">
    <property type="entry name" value="TIGR03943 family putative permease subunit"/>
    <property type="match status" value="1"/>
</dbReference>
<evidence type="ECO:0000313" key="6">
    <source>
        <dbReference type="Proteomes" id="UP000683246"/>
    </source>
</evidence>
<protein>
    <submittedName>
        <fullName evidence="5">TIGR03943 family protein</fullName>
    </submittedName>
</protein>
<feature type="transmembrane region" description="Helical" evidence="2">
    <location>
        <begin position="35"/>
        <end position="55"/>
    </location>
</feature>
<keyword evidence="2" id="KW-0812">Transmembrane</keyword>